<reference evidence="1" key="1">
    <citation type="submission" date="2017-07" db="EMBL/GenBank/DDBJ databases">
        <authorList>
            <person name="Mikheyev A."/>
            <person name="Grau M."/>
        </authorList>
    </citation>
    <scope>NUCLEOTIDE SEQUENCE</scope>
    <source>
        <tissue evidence="1">Venom_gland</tissue>
    </source>
</reference>
<dbReference type="AlphaFoldDB" id="A0A2D4GXD3"/>
<evidence type="ECO:0000313" key="1">
    <source>
        <dbReference type="EMBL" id="LAA64374.1"/>
    </source>
</evidence>
<name>A0A2D4GXD3_MICCO</name>
<proteinExistence type="predicted"/>
<sequence length="120" mass="13367">MEKKVRVSRSILCCVRFSFPKRGLPATLPGLEARSCSLARVEFSCGFRNYKVISAENQGSCYLALEEASRWKFDAVRNGGTGAKNYFCPGSFSAPKSGWAFQPRFLQILASGWPFLWITG</sequence>
<dbReference type="EMBL" id="IACJ01152469">
    <property type="protein sequence ID" value="LAA64374.1"/>
    <property type="molecule type" value="Transcribed_RNA"/>
</dbReference>
<reference evidence="1" key="2">
    <citation type="submission" date="2017-11" db="EMBL/GenBank/DDBJ databases">
        <title>Coralsnake Venomics: Analyses of Venom Gland Transcriptomes and Proteomes of Six Brazilian Taxa.</title>
        <authorList>
            <person name="Aird S.D."/>
            <person name="Jorge da Silva N."/>
            <person name="Qiu L."/>
            <person name="Villar-Briones A."/>
            <person name="Aparecida-Saddi V."/>
            <person name="Campos-Telles M.P."/>
            <person name="Grau M."/>
            <person name="Mikheyev A.S."/>
        </authorList>
    </citation>
    <scope>NUCLEOTIDE SEQUENCE</scope>
    <source>
        <tissue evidence="1">Venom_gland</tissue>
    </source>
</reference>
<accession>A0A2D4GXD3</accession>
<organism evidence="1">
    <name type="scientific">Micrurus corallinus</name>
    <name type="common">Brazilian coral snake</name>
    <dbReference type="NCBI Taxonomy" id="54390"/>
    <lineage>
        <taxon>Eukaryota</taxon>
        <taxon>Metazoa</taxon>
        <taxon>Chordata</taxon>
        <taxon>Craniata</taxon>
        <taxon>Vertebrata</taxon>
        <taxon>Euteleostomi</taxon>
        <taxon>Lepidosauria</taxon>
        <taxon>Squamata</taxon>
        <taxon>Bifurcata</taxon>
        <taxon>Unidentata</taxon>
        <taxon>Episquamata</taxon>
        <taxon>Toxicofera</taxon>
        <taxon>Serpentes</taxon>
        <taxon>Colubroidea</taxon>
        <taxon>Elapidae</taxon>
        <taxon>Elapinae</taxon>
        <taxon>Micrurus</taxon>
    </lineage>
</organism>
<protein>
    <submittedName>
        <fullName evidence="1">Uncharacterized protein</fullName>
    </submittedName>
</protein>